<accession>A0A1I6TIV4</accession>
<dbReference type="EMBL" id="FOZZ01000006">
    <property type="protein sequence ID" value="SFS88947.1"/>
    <property type="molecule type" value="Genomic_DNA"/>
</dbReference>
<organism evidence="1 2">
    <name type="scientific">Sphingobacterium wenxiniae</name>
    <dbReference type="NCBI Taxonomy" id="683125"/>
    <lineage>
        <taxon>Bacteria</taxon>
        <taxon>Pseudomonadati</taxon>
        <taxon>Bacteroidota</taxon>
        <taxon>Sphingobacteriia</taxon>
        <taxon>Sphingobacteriales</taxon>
        <taxon>Sphingobacteriaceae</taxon>
        <taxon>Sphingobacterium</taxon>
    </lineage>
</organism>
<evidence type="ECO:0000313" key="1">
    <source>
        <dbReference type="EMBL" id="SFS88947.1"/>
    </source>
</evidence>
<keyword evidence="2" id="KW-1185">Reference proteome</keyword>
<dbReference type="Proteomes" id="UP000198785">
    <property type="component" value="Unassembled WGS sequence"/>
</dbReference>
<name>A0A1I6TIV4_9SPHI</name>
<dbReference type="RefSeq" id="WP_139227551.1">
    <property type="nucleotide sequence ID" value="NZ_FOZZ01000006.1"/>
</dbReference>
<dbReference type="AlphaFoldDB" id="A0A1I6TIV4"/>
<dbReference type="STRING" id="683125.SAMN05660206_106167"/>
<sequence>MARFLKGINGAYSGKVGSVIGSRWRSVDYVRSLSRPSNKSASDLQVAQRARFRLAIAFLSPIKDLLNLGYSDKLEGRATGYNKAVQHAINHAIVGDYPDYELNYAAVQIAKGGLSNLLAVQWEQSAPQEISLTWDTSTNRFNAFSDDTVILLTYNTNKSFFSILESGERKDGSLIINLPAAYAGDHLVGWVFAGHRNGVKTSMSYYLGEILLN</sequence>
<proteinExistence type="predicted"/>
<dbReference type="InterPro" id="IPR046233">
    <property type="entry name" value="DUF6266"/>
</dbReference>
<evidence type="ECO:0000313" key="2">
    <source>
        <dbReference type="Proteomes" id="UP000198785"/>
    </source>
</evidence>
<dbReference type="Pfam" id="PF19781">
    <property type="entry name" value="DUF6266"/>
    <property type="match status" value="1"/>
</dbReference>
<reference evidence="1 2" key="1">
    <citation type="submission" date="2016-10" db="EMBL/GenBank/DDBJ databases">
        <authorList>
            <person name="de Groot N.N."/>
        </authorList>
    </citation>
    <scope>NUCLEOTIDE SEQUENCE [LARGE SCALE GENOMIC DNA]</scope>
    <source>
        <strain evidence="1 2">DSM 22789</strain>
    </source>
</reference>
<gene>
    <name evidence="1" type="ORF">SAMN05660206_106167</name>
</gene>
<protein>
    <submittedName>
        <fullName evidence="1">Uncharacterized protein</fullName>
    </submittedName>
</protein>
<dbReference type="OrthoDB" id="665435at2"/>